<dbReference type="EMBL" id="FTNE01000047">
    <property type="protein sequence ID" value="SIR52985.1"/>
    <property type="molecule type" value="Genomic_DNA"/>
</dbReference>
<dbReference type="RefSeq" id="WP_029313979.1">
    <property type="nucleotide sequence ID" value="NZ_FTNE01000047.1"/>
</dbReference>
<keyword evidence="1" id="KW-0732">Signal</keyword>
<dbReference type="Proteomes" id="UP000186308">
    <property type="component" value="Unassembled WGS sequence"/>
</dbReference>
<name>A0A8G2FI87_ACIRU</name>
<protein>
    <submittedName>
        <fullName evidence="2">Uncharacterized protein</fullName>
    </submittedName>
</protein>
<evidence type="ECO:0000313" key="2">
    <source>
        <dbReference type="EMBL" id="SIR52985.1"/>
    </source>
</evidence>
<feature type="signal peptide" evidence="1">
    <location>
        <begin position="1"/>
        <end position="21"/>
    </location>
</feature>
<sequence length="155" mass="16390">MTRIGLIIGAAMLLGASAPPAANLEASHQALITALRQDHVLVPGRLLLRASYVCSVKLGKAQYPIAEVLEQVPAAMEPRGVARVILLSPQLKSIWQAQLFGSRPLFCKGNSVYFSGDVRAADGSSGNKVTFLFGGEAATITKVNPLKLPAPLETK</sequence>
<comment type="caution">
    <text evidence="2">The sequence shown here is derived from an EMBL/GenBank/DDBJ whole genome shotgun (WGS) entry which is preliminary data.</text>
</comment>
<evidence type="ECO:0000313" key="3">
    <source>
        <dbReference type="Proteomes" id="UP000186308"/>
    </source>
</evidence>
<dbReference type="AlphaFoldDB" id="A0A8G2FI87"/>
<proteinExistence type="predicted"/>
<organism evidence="2 3">
    <name type="scientific">Acidiphilium rubrum</name>
    <dbReference type="NCBI Taxonomy" id="526"/>
    <lineage>
        <taxon>Bacteria</taxon>
        <taxon>Pseudomonadati</taxon>
        <taxon>Pseudomonadota</taxon>
        <taxon>Alphaproteobacteria</taxon>
        <taxon>Acetobacterales</taxon>
        <taxon>Acidocellaceae</taxon>
        <taxon>Acidiphilium</taxon>
    </lineage>
</organism>
<reference evidence="2 3" key="1">
    <citation type="submission" date="2017-01" db="EMBL/GenBank/DDBJ databases">
        <authorList>
            <person name="Varghese N."/>
            <person name="Submissions S."/>
        </authorList>
    </citation>
    <scope>NUCLEOTIDE SEQUENCE [LARGE SCALE GENOMIC DNA]</scope>
    <source>
        <strain evidence="2 3">ATCC 35905</strain>
    </source>
</reference>
<gene>
    <name evidence="2" type="ORF">SAMN05421828_1478</name>
</gene>
<feature type="chain" id="PRO_5034678521" evidence="1">
    <location>
        <begin position="22"/>
        <end position="155"/>
    </location>
</feature>
<accession>A0A8G2FI87</accession>
<keyword evidence="3" id="KW-1185">Reference proteome</keyword>
<evidence type="ECO:0000256" key="1">
    <source>
        <dbReference type="SAM" id="SignalP"/>
    </source>
</evidence>